<feature type="transmembrane region" description="Helical" evidence="1">
    <location>
        <begin position="20"/>
        <end position="42"/>
    </location>
</feature>
<reference evidence="2" key="1">
    <citation type="submission" date="2023-07" db="EMBL/GenBank/DDBJ databases">
        <title>draft genome sequence of fig (Ficus carica).</title>
        <authorList>
            <person name="Takahashi T."/>
            <person name="Nishimura K."/>
        </authorList>
    </citation>
    <scope>NUCLEOTIDE SEQUENCE</scope>
</reference>
<organism evidence="2 3">
    <name type="scientific">Ficus carica</name>
    <name type="common">Common fig</name>
    <dbReference type="NCBI Taxonomy" id="3494"/>
    <lineage>
        <taxon>Eukaryota</taxon>
        <taxon>Viridiplantae</taxon>
        <taxon>Streptophyta</taxon>
        <taxon>Embryophyta</taxon>
        <taxon>Tracheophyta</taxon>
        <taxon>Spermatophyta</taxon>
        <taxon>Magnoliopsida</taxon>
        <taxon>eudicotyledons</taxon>
        <taxon>Gunneridae</taxon>
        <taxon>Pentapetalae</taxon>
        <taxon>rosids</taxon>
        <taxon>fabids</taxon>
        <taxon>Rosales</taxon>
        <taxon>Moraceae</taxon>
        <taxon>Ficeae</taxon>
        <taxon>Ficus</taxon>
    </lineage>
</organism>
<evidence type="ECO:0000313" key="2">
    <source>
        <dbReference type="EMBL" id="GMN37775.1"/>
    </source>
</evidence>
<dbReference type="Proteomes" id="UP001187192">
    <property type="component" value="Unassembled WGS sequence"/>
</dbReference>
<evidence type="ECO:0000313" key="3">
    <source>
        <dbReference type="Proteomes" id="UP001187192"/>
    </source>
</evidence>
<keyword evidence="1" id="KW-0812">Transmembrane</keyword>
<proteinExistence type="predicted"/>
<dbReference type="EMBL" id="BTGU01000007">
    <property type="protein sequence ID" value="GMN37775.1"/>
    <property type="molecule type" value="Genomic_DNA"/>
</dbReference>
<keyword evidence="1" id="KW-0472">Membrane</keyword>
<protein>
    <submittedName>
        <fullName evidence="2">Uncharacterized protein</fullName>
    </submittedName>
</protein>
<dbReference type="AlphaFoldDB" id="A0AA87ZQV5"/>
<evidence type="ECO:0000256" key="1">
    <source>
        <dbReference type="SAM" id="Phobius"/>
    </source>
</evidence>
<gene>
    <name evidence="2" type="ORF">TIFTF001_007099</name>
</gene>
<comment type="caution">
    <text evidence="2">The sequence shown here is derived from an EMBL/GenBank/DDBJ whole genome shotgun (WGS) entry which is preliminary data.</text>
</comment>
<name>A0AA87ZQV5_FICCA</name>
<accession>A0AA87ZQV5</accession>
<sequence>MIYVKAEYSLISNMIDSKSVFVVTVGIGMFANPVLVCCTCLGNEVLGMISHKHDRLQMLVCCGKRMFAALVLECRTCLGVICSPQSQA</sequence>
<keyword evidence="1" id="KW-1133">Transmembrane helix</keyword>
<keyword evidence="3" id="KW-1185">Reference proteome</keyword>